<dbReference type="InterPro" id="IPR036390">
    <property type="entry name" value="WH_DNA-bd_sf"/>
</dbReference>
<keyword evidence="6" id="KW-1185">Reference proteome</keyword>
<dbReference type="Gene3D" id="1.10.10.10">
    <property type="entry name" value="Winged helix-like DNA-binding domain superfamily/Winged helix DNA-binding domain"/>
    <property type="match status" value="1"/>
</dbReference>
<gene>
    <name evidence="5" type="ORF">CLV37_108242</name>
</gene>
<evidence type="ECO:0000313" key="6">
    <source>
        <dbReference type="Proteomes" id="UP000238083"/>
    </source>
</evidence>
<dbReference type="SMART" id="SM00345">
    <property type="entry name" value="HTH_GNTR"/>
    <property type="match status" value="1"/>
</dbReference>
<dbReference type="InterPro" id="IPR008920">
    <property type="entry name" value="TF_FadR/GntR_C"/>
</dbReference>
<comment type="caution">
    <text evidence="5">The sequence shown here is derived from an EMBL/GenBank/DDBJ whole genome shotgun (WGS) entry which is preliminary data.</text>
</comment>
<dbReference type="InterPro" id="IPR000524">
    <property type="entry name" value="Tscrpt_reg_HTH_GntR"/>
</dbReference>
<dbReference type="SUPFAM" id="SSF48008">
    <property type="entry name" value="GntR ligand-binding domain-like"/>
    <property type="match status" value="1"/>
</dbReference>
<name>A0A2T0R1Y2_9ACTN</name>
<dbReference type="AlphaFoldDB" id="A0A2T0R1Y2"/>
<dbReference type="OrthoDB" id="4164516at2"/>
<dbReference type="Gene3D" id="1.20.120.530">
    <property type="entry name" value="GntR ligand-binding domain-like"/>
    <property type="match status" value="1"/>
</dbReference>
<feature type="domain" description="HTH gntR-type" evidence="4">
    <location>
        <begin position="3"/>
        <end position="70"/>
    </location>
</feature>
<evidence type="ECO:0000313" key="5">
    <source>
        <dbReference type="EMBL" id="PRY13572.1"/>
    </source>
</evidence>
<reference evidence="5 6" key="1">
    <citation type="submission" date="2018-03" db="EMBL/GenBank/DDBJ databases">
        <title>Genomic Encyclopedia of Archaeal and Bacterial Type Strains, Phase II (KMG-II): from individual species to whole genera.</title>
        <authorList>
            <person name="Goeker M."/>
        </authorList>
    </citation>
    <scope>NUCLEOTIDE SEQUENCE [LARGE SCALE GENOMIC DNA]</scope>
    <source>
        <strain evidence="5 6">DSM 19711</strain>
    </source>
</reference>
<dbReference type="Proteomes" id="UP000238083">
    <property type="component" value="Unassembled WGS sequence"/>
</dbReference>
<dbReference type="Pfam" id="PF00392">
    <property type="entry name" value="GntR"/>
    <property type="match status" value="1"/>
</dbReference>
<keyword evidence="2 5" id="KW-0238">DNA-binding</keyword>
<dbReference type="GO" id="GO:0003700">
    <property type="term" value="F:DNA-binding transcription factor activity"/>
    <property type="evidence" value="ECO:0007669"/>
    <property type="project" value="InterPro"/>
</dbReference>
<protein>
    <submittedName>
        <fullName evidence="5">DNA-binding FadR family transcriptional regulator</fullName>
    </submittedName>
</protein>
<dbReference type="PROSITE" id="PS50949">
    <property type="entry name" value="HTH_GNTR"/>
    <property type="match status" value="1"/>
</dbReference>
<dbReference type="EMBL" id="PVZF01000008">
    <property type="protein sequence ID" value="PRY13572.1"/>
    <property type="molecule type" value="Genomic_DNA"/>
</dbReference>
<dbReference type="GO" id="GO:0003677">
    <property type="term" value="F:DNA binding"/>
    <property type="evidence" value="ECO:0007669"/>
    <property type="project" value="UniProtKB-KW"/>
</dbReference>
<dbReference type="InterPro" id="IPR036388">
    <property type="entry name" value="WH-like_DNA-bd_sf"/>
</dbReference>
<proteinExistence type="predicted"/>
<keyword evidence="1" id="KW-0805">Transcription regulation</keyword>
<dbReference type="RefSeq" id="WP_106212456.1">
    <property type="nucleotide sequence ID" value="NZ_PVZF01000008.1"/>
</dbReference>
<sequence length="217" mass="23143">MRSPAFTRVLDEIGAAIVDGEFPAGSRTSVEVLVERTLASRSIVREATRVLAALGLLSASPRVGLVVRPAADWNLLDPQVVRWRLAGPQRETQLTELRELRQVLEPAAAQAAAARADPATRERLRTLAEGFDDGSGDPARFLRTDAELHDLLLRAGGNAMFVNLGAVVALAVAERAGVEPVAHDVHLHAVLARAVADGDAVQAADVMREIVTRTSAE</sequence>
<keyword evidence="3" id="KW-0804">Transcription</keyword>
<organism evidence="5 6">
    <name type="scientific">Kineococcus rhizosphaerae</name>
    <dbReference type="NCBI Taxonomy" id="559628"/>
    <lineage>
        <taxon>Bacteria</taxon>
        <taxon>Bacillati</taxon>
        <taxon>Actinomycetota</taxon>
        <taxon>Actinomycetes</taxon>
        <taxon>Kineosporiales</taxon>
        <taxon>Kineosporiaceae</taxon>
        <taxon>Kineococcus</taxon>
    </lineage>
</organism>
<evidence type="ECO:0000256" key="3">
    <source>
        <dbReference type="ARBA" id="ARBA00023163"/>
    </source>
</evidence>
<evidence type="ECO:0000256" key="1">
    <source>
        <dbReference type="ARBA" id="ARBA00023015"/>
    </source>
</evidence>
<dbReference type="InterPro" id="IPR011711">
    <property type="entry name" value="GntR_C"/>
</dbReference>
<dbReference type="Pfam" id="PF07729">
    <property type="entry name" value="FCD"/>
    <property type="match status" value="1"/>
</dbReference>
<accession>A0A2T0R1Y2</accession>
<evidence type="ECO:0000256" key="2">
    <source>
        <dbReference type="ARBA" id="ARBA00023125"/>
    </source>
</evidence>
<dbReference type="PANTHER" id="PTHR43537:SF44">
    <property type="entry name" value="GNTR FAMILY REGULATORY PROTEIN"/>
    <property type="match status" value="1"/>
</dbReference>
<dbReference type="SMART" id="SM00895">
    <property type="entry name" value="FCD"/>
    <property type="match status" value="1"/>
</dbReference>
<evidence type="ECO:0000259" key="4">
    <source>
        <dbReference type="PROSITE" id="PS50949"/>
    </source>
</evidence>
<dbReference type="SUPFAM" id="SSF46785">
    <property type="entry name" value="Winged helix' DNA-binding domain"/>
    <property type="match status" value="1"/>
</dbReference>
<dbReference type="PANTHER" id="PTHR43537">
    <property type="entry name" value="TRANSCRIPTIONAL REGULATOR, GNTR FAMILY"/>
    <property type="match status" value="1"/>
</dbReference>